<dbReference type="EMBL" id="GEZM01056463">
    <property type="protein sequence ID" value="JAV72678.1"/>
    <property type="molecule type" value="Transcribed_RNA"/>
</dbReference>
<protein>
    <submittedName>
        <fullName evidence="1">Uncharacterized protein</fullName>
    </submittedName>
</protein>
<sequence>MEESMSKKEMTMRRNDFRGAKAWIGAILATSPRIRSKLSGRKMSVLLRPVKRRVFDGGVGCVKGGKLERSRVRPDLREADEDDRERRGVTSIMRAGVVCGLWVVVAVKPRYAEYGGKSLMSEGSSYEVYLSRDNVWATFPLDGTATLQSILMEVRNS</sequence>
<reference evidence="1" key="1">
    <citation type="journal article" date="2016" name="Sci. Rep.">
        <title>Molecular characterization of firefly nuptial gifts: a multi-omics approach sheds light on postcopulatory sexual selection.</title>
        <authorList>
            <person name="Al-Wathiqui N."/>
            <person name="Fallon T.R."/>
            <person name="South A."/>
            <person name="Weng J.K."/>
            <person name="Lewis S.M."/>
        </authorList>
    </citation>
    <scope>NUCLEOTIDE SEQUENCE</scope>
</reference>
<evidence type="ECO:0000313" key="1">
    <source>
        <dbReference type="EMBL" id="JAV72678.1"/>
    </source>
</evidence>
<organism evidence="1">
    <name type="scientific">Photinus pyralis</name>
    <name type="common">Common eastern firefly</name>
    <name type="synonym">Lampyris pyralis</name>
    <dbReference type="NCBI Taxonomy" id="7054"/>
    <lineage>
        <taxon>Eukaryota</taxon>
        <taxon>Metazoa</taxon>
        <taxon>Ecdysozoa</taxon>
        <taxon>Arthropoda</taxon>
        <taxon>Hexapoda</taxon>
        <taxon>Insecta</taxon>
        <taxon>Pterygota</taxon>
        <taxon>Neoptera</taxon>
        <taxon>Endopterygota</taxon>
        <taxon>Coleoptera</taxon>
        <taxon>Polyphaga</taxon>
        <taxon>Elateriformia</taxon>
        <taxon>Elateroidea</taxon>
        <taxon>Lampyridae</taxon>
        <taxon>Lampyrinae</taxon>
        <taxon>Photinus</taxon>
    </lineage>
</organism>
<name>A0A1Y1LIK7_PHOPY</name>
<dbReference type="AlphaFoldDB" id="A0A1Y1LIK7"/>
<proteinExistence type="predicted"/>
<accession>A0A1Y1LIK7</accession>